<dbReference type="InterPro" id="IPR005000">
    <property type="entry name" value="Aldolase/citrate-lyase_domain"/>
</dbReference>
<evidence type="ECO:0000313" key="8">
    <source>
        <dbReference type="Proteomes" id="UP000031843"/>
    </source>
</evidence>
<keyword evidence="8" id="KW-1185">Reference proteome</keyword>
<comment type="cofactor">
    <cofactor evidence="1">
        <name>Mg(2+)</name>
        <dbReference type="ChEBI" id="CHEBI:18420"/>
    </cofactor>
</comment>
<organism evidence="7 8">
    <name type="scientific">Cupriavidus basilensis</name>
    <dbReference type="NCBI Taxonomy" id="68895"/>
    <lineage>
        <taxon>Bacteria</taxon>
        <taxon>Pseudomonadati</taxon>
        <taxon>Pseudomonadota</taxon>
        <taxon>Betaproteobacteria</taxon>
        <taxon>Burkholderiales</taxon>
        <taxon>Burkholderiaceae</taxon>
        <taxon>Cupriavidus</taxon>
    </lineage>
</organism>
<feature type="binding site" evidence="4">
    <location>
        <position position="71"/>
    </location>
    <ligand>
        <name>substrate</name>
    </ligand>
</feature>
<dbReference type="PANTHER" id="PTHR32308">
    <property type="entry name" value="LYASE BETA SUBUNIT, PUTATIVE (AFU_ORTHOLOGUE AFUA_4G13030)-RELATED"/>
    <property type="match status" value="1"/>
</dbReference>
<feature type="binding site" evidence="5">
    <location>
        <position position="134"/>
    </location>
    <ligand>
        <name>Mg(2+)</name>
        <dbReference type="ChEBI" id="CHEBI:18420"/>
    </ligand>
</feature>
<dbReference type="KEGG" id="cbw:RR42_s0879"/>
<evidence type="ECO:0000256" key="5">
    <source>
        <dbReference type="PIRSR" id="PIRSR015582-2"/>
    </source>
</evidence>
<dbReference type="GO" id="GO:0000287">
    <property type="term" value="F:magnesium ion binding"/>
    <property type="evidence" value="ECO:0007669"/>
    <property type="project" value="TreeGrafter"/>
</dbReference>
<dbReference type="AlphaFoldDB" id="A0A0C4YKG1"/>
<dbReference type="EMBL" id="CP010537">
    <property type="protein sequence ID" value="AJG22469.1"/>
    <property type="molecule type" value="Genomic_DNA"/>
</dbReference>
<accession>A0A0C4YKG1</accession>
<dbReference type="STRING" id="68895.RR42_s0879"/>
<protein>
    <submittedName>
        <fullName evidence="7">Hydroxymethylglutaryl-CoA lyase</fullName>
        <ecNumber evidence="7">4.1.3.4</ecNumber>
    </submittedName>
</protein>
<name>A0A0C4YKG1_9BURK</name>
<gene>
    <name evidence="7" type="ORF">RR42_s0879</name>
</gene>
<dbReference type="PIRSF" id="PIRSF015582">
    <property type="entry name" value="Cit_lyase_B"/>
    <property type="match status" value="1"/>
</dbReference>
<keyword evidence="2 5" id="KW-0479">Metal-binding</keyword>
<reference evidence="7 8" key="1">
    <citation type="journal article" date="2015" name="Genome Announc.">
        <title>Complete Genome Sequence of Cupriavidus basilensis 4G11, Isolated from the Oak Ridge Field Research Center Site.</title>
        <authorList>
            <person name="Ray J."/>
            <person name="Waters R.J."/>
            <person name="Skerker J.M."/>
            <person name="Kuehl J.V."/>
            <person name="Price M.N."/>
            <person name="Huang J."/>
            <person name="Chakraborty R."/>
            <person name="Arkin A.P."/>
            <person name="Deutschbauer A."/>
        </authorList>
    </citation>
    <scope>NUCLEOTIDE SEQUENCE [LARGE SCALE GENOMIC DNA]</scope>
    <source>
        <strain evidence="7">4G11</strain>
    </source>
</reference>
<dbReference type="InterPro" id="IPR011206">
    <property type="entry name" value="Citrate_lyase_beta/mcl1/mcl2"/>
</dbReference>
<keyword evidence="3 5" id="KW-0460">Magnesium</keyword>
<proteinExistence type="predicted"/>
<dbReference type="EC" id="4.1.3.4" evidence="7"/>
<feature type="domain" description="HpcH/HpaI aldolase/citrate lyase" evidence="6">
    <location>
        <begin position="10"/>
        <end position="231"/>
    </location>
</feature>
<evidence type="ECO:0000256" key="2">
    <source>
        <dbReference type="ARBA" id="ARBA00022723"/>
    </source>
</evidence>
<sequence>MSVSAMKPMRSMMFVPGNKPDWIEKSVAAKADALILDLEDSVPPAQKVEAREIVKSKLDWLAGQKPRIWVRINRSAHLYDYEDILAIVNPVVEGIVISKPCGPEDIHTVSSMLAEAEYRAGVPVGHTRVIPLLETARSLQYAYEIAQHERVPAIVGATAKNADVARALKTVWSLEGRETLYLKSRIVMAARAAGKLPIGGVWQQVHDLEGLKVSSANDRQLGMSGELVLHPSNVEIVNKTYSPTEEEVAFYQGMIDALEKAQAEGRASCIYDGEHIDIAHVKTAREIIELAQSFNN</sequence>
<evidence type="ECO:0000256" key="3">
    <source>
        <dbReference type="ARBA" id="ARBA00022842"/>
    </source>
</evidence>
<dbReference type="PANTHER" id="PTHR32308:SF0">
    <property type="entry name" value="HPCH_HPAI ALDOLASE_CITRATE LYASE DOMAIN-CONTAINING PROTEIN"/>
    <property type="match status" value="1"/>
</dbReference>
<evidence type="ECO:0000259" key="6">
    <source>
        <dbReference type="Pfam" id="PF03328"/>
    </source>
</evidence>
<dbReference type="InterPro" id="IPR015813">
    <property type="entry name" value="Pyrv/PenolPyrv_kinase-like_dom"/>
</dbReference>
<keyword evidence="7" id="KW-0456">Lyase</keyword>
<dbReference type="GO" id="GO:0004419">
    <property type="term" value="F:hydroxymethylglutaryl-CoA lyase activity"/>
    <property type="evidence" value="ECO:0007669"/>
    <property type="project" value="UniProtKB-EC"/>
</dbReference>
<dbReference type="GO" id="GO:0006107">
    <property type="term" value="P:oxaloacetate metabolic process"/>
    <property type="evidence" value="ECO:0007669"/>
    <property type="project" value="TreeGrafter"/>
</dbReference>
<dbReference type="SUPFAM" id="SSF51621">
    <property type="entry name" value="Phosphoenolpyruvate/pyruvate domain"/>
    <property type="match status" value="1"/>
</dbReference>
<dbReference type="InterPro" id="IPR040442">
    <property type="entry name" value="Pyrv_kinase-like_dom_sf"/>
</dbReference>
<dbReference type="Pfam" id="PF03328">
    <property type="entry name" value="HpcH_HpaI"/>
    <property type="match status" value="1"/>
</dbReference>
<dbReference type="Gene3D" id="3.20.20.60">
    <property type="entry name" value="Phosphoenolpyruvate-binding domains"/>
    <property type="match status" value="1"/>
</dbReference>
<evidence type="ECO:0000256" key="4">
    <source>
        <dbReference type="PIRSR" id="PIRSR015582-1"/>
    </source>
</evidence>
<feature type="binding site" evidence="4">
    <location>
        <position position="134"/>
    </location>
    <ligand>
        <name>substrate</name>
    </ligand>
</feature>
<evidence type="ECO:0000313" key="7">
    <source>
        <dbReference type="EMBL" id="AJG22469.1"/>
    </source>
</evidence>
<evidence type="ECO:0000256" key="1">
    <source>
        <dbReference type="ARBA" id="ARBA00001946"/>
    </source>
</evidence>
<dbReference type="Proteomes" id="UP000031843">
    <property type="component" value="Chromosome secondary"/>
</dbReference>